<organism evidence="1 2">
    <name type="scientific">Vigna unguiculata</name>
    <name type="common">Cowpea</name>
    <dbReference type="NCBI Taxonomy" id="3917"/>
    <lineage>
        <taxon>Eukaryota</taxon>
        <taxon>Viridiplantae</taxon>
        <taxon>Streptophyta</taxon>
        <taxon>Embryophyta</taxon>
        <taxon>Tracheophyta</taxon>
        <taxon>Spermatophyta</taxon>
        <taxon>Magnoliopsida</taxon>
        <taxon>eudicotyledons</taxon>
        <taxon>Gunneridae</taxon>
        <taxon>Pentapetalae</taxon>
        <taxon>rosids</taxon>
        <taxon>fabids</taxon>
        <taxon>Fabales</taxon>
        <taxon>Fabaceae</taxon>
        <taxon>Papilionoideae</taxon>
        <taxon>50 kb inversion clade</taxon>
        <taxon>NPAAA clade</taxon>
        <taxon>indigoferoid/millettioid clade</taxon>
        <taxon>Phaseoleae</taxon>
        <taxon>Vigna</taxon>
    </lineage>
</organism>
<sequence>MDKAWVGHNSMTLLVRVHGGASSNGCNSMNLVVRVHGGASSNGCNSMNHLVRVHGGVSCKDVIPRRFRGGASRPGRNSTKGYWWCLTAMT</sequence>
<dbReference type="AlphaFoldDB" id="A0A4D6MUQ7"/>
<accession>A0A4D6MUQ7</accession>
<keyword evidence="2" id="KW-1185">Reference proteome</keyword>
<protein>
    <submittedName>
        <fullName evidence="1">Uncharacterized protein</fullName>
    </submittedName>
</protein>
<evidence type="ECO:0000313" key="2">
    <source>
        <dbReference type="Proteomes" id="UP000501690"/>
    </source>
</evidence>
<gene>
    <name evidence="1" type="ORF">DEO72_LG8g2397</name>
</gene>
<dbReference type="Proteomes" id="UP000501690">
    <property type="component" value="Linkage Group LG8"/>
</dbReference>
<name>A0A4D6MUQ7_VIGUN</name>
<proteinExistence type="predicted"/>
<dbReference type="EMBL" id="CP039352">
    <property type="protein sequence ID" value="QCE04361.1"/>
    <property type="molecule type" value="Genomic_DNA"/>
</dbReference>
<reference evidence="1 2" key="1">
    <citation type="submission" date="2019-04" db="EMBL/GenBank/DDBJ databases">
        <title>An improved genome assembly and genetic linkage map for asparagus bean, Vigna unguiculata ssp. sesquipedialis.</title>
        <authorList>
            <person name="Xia Q."/>
            <person name="Zhang R."/>
            <person name="Dong Y."/>
        </authorList>
    </citation>
    <scope>NUCLEOTIDE SEQUENCE [LARGE SCALE GENOMIC DNA]</scope>
    <source>
        <tissue evidence="1">Leaf</tissue>
    </source>
</reference>
<evidence type="ECO:0000313" key="1">
    <source>
        <dbReference type="EMBL" id="QCE04361.1"/>
    </source>
</evidence>